<reference evidence="2 3" key="1">
    <citation type="submission" date="2020-08" db="EMBL/GenBank/DDBJ databases">
        <title>A Genomic Blueprint of the Chicken Gut Microbiome.</title>
        <authorList>
            <person name="Gilroy R."/>
            <person name="Ravi A."/>
            <person name="Getino M."/>
            <person name="Pursley I."/>
            <person name="Horton D.L."/>
            <person name="Alikhan N.-F."/>
            <person name="Baker D."/>
            <person name="Gharbi K."/>
            <person name="Hall N."/>
            <person name="Watson M."/>
            <person name="Adriaenssens E.M."/>
            <person name="Foster-Nyarko E."/>
            <person name="Jarju S."/>
            <person name="Secka A."/>
            <person name="Antonio M."/>
            <person name="Oren A."/>
            <person name="Chaudhuri R."/>
            <person name="La Ragione R.M."/>
            <person name="Hildebrand F."/>
            <person name="Pallen M.J."/>
        </authorList>
    </citation>
    <scope>NUCLEOTIDE SEQUENCE [LARGE SCALE GENOMIC DNA]</scope>
    <source>
        <strain evidence="2 3">Sa2BVA3</strain>
    </source>
</reference>
<name>A0ABR8ULP0_9GAMM</name>
<keyword evidence="1" id="KW-0732">Signal</keyword>
<proteinExistence type="predicted"/>
<dbReference type="EMBL" id="JACSQJ010000008">
    <property type="protein sequence ID" value="MBD7988942.1"/>
    <property type="molecule type" value="Genomic_DNA"/>
</dbReference>
<dbReference type="Proteomes" id="UP000647183">
    <property type="component" value="Unassembled WGS sequence"/>
</dbReference>
<feature type="chain" id="PRO_5045599707" evidence="1">
    <location>
        <begin position="28"/>
        <end position="663"/>
    </location>
</feature>
<accession>A0ABR8ULP0</accession>
<comment type="caution">
    <text evidence="2">The sequence shown here is derived from an EMBL/GenBank/DDBJ whole genome shotgun (WGS) entry which is preliminary data.</text>
</comment>
<evidence type="ECO:0000313" key="3">
    <source>
        <dbReference type="Proteomes" id="UP000647183"/>
    </source>
</evidence>
<evidence type="ECO:0000313" key="2">
    <source>
        <dbReference type="EMBL" id="MBD7988942.1"/>
    </source>
</evidence>
<keyword evidence="3" id="KW-1185">Reference proteome</keyword>
<gene>
    <name evidence="2" type="ORF">H9645_12965</name>
</gene>
<evidence type="ECO:0000256" key="1">
    <source>
        <dbReference type="SAM" id="SignalP"/>
    </source>
</evidence>
<sequence length="663" mass="71520">MRYRRNRLATVVVGGLLVTAAAGISFAQPRTAAPAPKGATTAGAERPWSVGGGDIGIRWNRDLAGDLGMRIAPGSVHGQRAADGSERFSLQDSRQLRFLVTNGYAREMAGGALQARGGYVIQLKDGSIDLDGFRMVPRAVKPGMEPEFDLVDAQGVVWFHVDHVMHELLDDPPSLTIGSSDIRISERLARRLGAPHAAGMAIAELQLDAPVQVRGSGDLQPQSNQITWHGDAAPNGGIYENDIFMFSTFTQFSRCQGCTGNSGSGTMVITPSATLKNNVNEGNISATVPGDPLGTSTARWTATIPWYQKFTSPSPPYNNDQHPYLIWNMYRNNPDGSLEQIGRSGVKHAYLTTNGSCLDSNDHHGHALGRGCTDTYSVGNNDYTQGMTSRDEILPASGLWGRCGSVFDPDCNGVQNTSPGDSYSYRLLVNEAQVSPTANPGATFLFESWYVARSDINIYNSMSSRVTTPTWTGSTWNIGSSAERLGSVIDRWFGTAPPPFNPRNPRMNPDKERRLMTELVAGDARAKLAVKARRLPTGDWEYHYALMNFEFAFAETTGNTPNLRITSTQGFDAFELETTSGGSITSTRVRDGDLDADNDWAFSVGADSVEFAAGSGGRTLGWGELYSFTVRSTKAPVAGTAVLRADGSRRGNTYEVATLVPGS</sequence>
<feature type="signal peptide" evidence="1">
    <location>
        <begin position="1"/>
        <end position="27"/>
    </location>
</feature>
<dbReference type="RefSeq" id="WP_191730090.1">
    <property type="nucleotide sequence ID" value="NZ_JACSQJ010000008.1"/>
</dbReference>
<protein>
    <submittedName>
        <fullName evidence="2">Uncharacterized protein</fullName>
    </submittedName>
</protein>
<organism evidence="2 3">
    <name type="scientific">Luteimonas colneyensis</name>
    <dbReference type="NCBI Taxonomy" id="2762230"/>
    <lineage>
        <taxon>Bacteria</taxon>
        <taxon>Pseudomonadati</taxon>
        <taxon>Pseudomonadota</taxon>
        <taxon>Gammaproteobacteria</taxon>
        <taxon>Lysobacterales</taxon>
        <taxon>Lysobacteraceae</taxon>
        <taxon>Luteimonas</taxon>
    </lineage>
</organism>